<gene>
    <name evidence="2" type="ORF">EJB05_14339</name>
</gene>
<evidence type="ECO:0000259" key="1">
    <source>
        <dbReference type="Pfam" id="PF23635"/>
    </source>
</evidence>
<dbReference type="OrthoDB" id="673198at2759"/>
<feature type="non-terminal residue" evidence="2">
    <location>
        <position position="1"/>
    </location>
</feature>
<dbReference type="SUPFAM" id="SSF81383">
    <property type="entry name" value="F-box domain"/>
    <property type="match status" value="1"/>
</dbReference>
<protein>
    <recommendedName>
        <fullName evidence="1">F-box protein AT5G49610-like beta-propeller domain-containing protein</fullName>
    </recommendedName>
</protein>
<dbReference type="Pfam" id="PF23635">
    <property type="entry name" value="Beta-prop_AT5G49610-like"/>
    <property type="match status" value="1"/>
</dbReference>
<dbReference type="PANTHER" id="PTHR32133:SF307">
    <property type="entry name" value="OS08G0299600 PROTEIN"/>
    <property type="match status" value="1"/>
</dbReference>
<dbReference type="EMBL" id="RWGY01000007">
    <property type="protein sequence ID" value="TVU40859.1"/>
    <property type="molecule type" value="Genomic_DNA"/>
</dbReference>
<dbReference type="SUPFAM" id="SSF50965">
    <property type="entry name" value="Galactose oxidase, central domain"/>
    <property type="match status" value="1"/>
</dbReference>
<proteinExistence type="predicted"/>
<dbReference type="InterPro" id="IPR056594">
    <property type="entry name" value="AT5G49610-like_b-prop"/>
</dbReference>
<keyword evidence="3" id="KW-1185">Reference proteome</keyword>
<dbReference type="AlphaFoldDB" id="A0A5J9VX96"/>
<reference evidence="2 3" key="1">
    <citation type="journal article" date="2019" name="Sci. Rep.">
        <title>A high-quality genome of Eragrostis curvula grass provides insights into Poaceae evolution and supports new strategies to enhance forage quality.</title>
        <authorList>
            <person name="Carballo J."/>
            <person name="Santos B.A.C.M."/>
            <person name="Zappacosta D."/>
            <person name="Garbus I."/>
            <person name="Selva J.P."/>
            <person name="Gallo C.A."/>
            <person name="Diaz A."/>
            <person name="Albertini E."/>
            <person name="Caccamo M."/>
            <person name="Echenique V."/>
        </authorList>
    </citation>
    <scope>NUCLEOTIDE SEQUENCE [LARGE SCALE GENOMIC DNA]</scope>
    <source>
        <strain evidence="3">cv. Victoria</strain>
        <tissue evidence="2">Leaf</tissue>
    </source>
</reference>
<dbReference type="InterPro" id="IPR036047">
    <property type="entry name" value="F-box-like_dom_sf"/>
</dbReference>
<accession>A0A5J9VX96</accession>
<evidence type="ECO:0000313" key="3">
    <source>
        <dbReference type="Proteomes" id="UP000324897"/>
    </source>
</evidence>
<sequence length="365" mass="40959">MAPPPPELIEDVTAEILLPLPPDEPEHLVRALLVCKPWLRLISDPGFLRRYRAFHGTPPLLGLLYRLRVISGKNNPRLAPTTAVPLFPYTNLWWSDVLDCRHGRVLLLVMERDWYFVVWDPVTGEQQRLPDIGIPWLIYTAVVICAVSCCDHLDCHGGPFRVFLLSSTTKHDKRIKASVYSSESGAWRVTVCLSESCLPPRSTVIQPRRVALIGDDIYFTRPEDNAIIKYELSKNCLSMINPPSPNVSDSYTTLMVMEDGSLGFACLKSFSLYLWSRKVNSKRAAKWIQCRVIELDGMVPIANPDDRALVVDFAEGVGAIFVRTCVGLFMIKLSSGRVRMVGGPGFYFCVIPYMSFYTPGCGTLS</sequence>
<name>A0A5J9VX96_9POAL</name>
<evidence type="ECO:0000313" key="2">
    <source>
        <dbReference type="EMBL" id="TVU40859.1"/>
    </source>
</evidence>
<feature type="domain" description="F-box protein AT5G49610-like beta-propeller" evidence="1">
    <location>
        <begin position="97"/>
        <end position="301"/>
    </location>
</feature>
<organism evidence="2 3">
    <name type="scientific">Eragrostis curvula</name>
    <name type="common">weeping love grass</name>
    <dbReference type="NCBI Taxonomy" id="38414"/>
    <lineage>
        <taxon>Eukaryota</taxon>
        <taxon>Viridiplantae</taxon>
        <taxon>Streptophyta</taxon>
        <taxon>Embryophyta</taxon>
        <taxon>Tracheophyta</taxon>
        <taxon>Spermatophyta</taxon>
        <taxon>Magnoliopsida</taxon>
        <taxon>Liliopsida</taxon>
        <taxon>Poales</taxon>
        <taxon>Poaceae</taxon>
        <taxon>PACMAD clade</taxon>
        <taxon>Chloridoideae</taxon>
        <taxon>Eragrostideae</taxon>
        <taxon>Eragrostidinae</taxon>
        <taxon>Eragrostis</taxon>
    </lineage>
</organism>
<comment type="caution">
    <text evidence="2">The sequence shown here is derived from an EMBL/GenBank/DDBJ whole genome shotgun (WGS) entry which is preliminary data.</text>
</comment>
<dbReference type="PANTHER" id="PTHR32133">
    <property type="entry name" value="OS07G0120400 PROTEIN"/>
    <property type="match status" value="1"/>
</dbReference>
<dbReference type="InterPro" id="IPR011043">
    <property type="entry name" value="Gal_Oxase/kelch_b-propeller"/>
</dbReference>
<dbReference type="Gramene" id="TVU40859">
    <property type="protein sequence ID" value="TVU40859"/>
    <property type="gene ID" value="EJB05_14339"/>
</dbReference>
<dbReference type="Proteomes" id="UP000324897">
    <property type="component" value="Chromosome 4"/>
</dbReference>